<dbReference type="EMBL" id="JBBXMP010000004">
    <property type="protein sequence ID" value="KAL0071191.1"/>
    <property type="molecule type" value="Genomic_DNA"/>
</dbReference>
<dbReference type="Proteomes" id="UP001437256">
    <property type="component" value="Unassembled WGS sequence"/>
</dbReference>
<evidence type="ECO:0000313" key="8">
    <source>
        <dbReference type="Proteomes" id="UP001437256"/>
    </source>
</evidence>
<feature type="compositionally biased region" description="Acidic residues" evidence="6">
    <location>
        <begin position="126"/>
        <end position="146"/>
    </location>
</feature>
<proteinExistence type="predicted"/>
<feature type="region of interest" description="Disordered" evidence="6">
    <location>
        <begin position="1"/>
        <end position="249"/>
    </location>
</feature>
<feature type="compositionally biased region" description="Low complexity" evidence="6">
    <location>
        <begin position="265"/>
        <end position="286"/>
    </location>
</feature>
<feature type="compositionally biased region" description="Polar residues" evidence="6">
    <location>
        <begin position="1246"/>
        <end position="1269"/>
    </location>
</feature>
<feature type="compositionally biased region" description="Basic residues" evidence="6">
    <location>
        <begin position="1004"/>
        <end position="1030"/>
    </location>
</feature>
<comment type="subcellular location">
    <subcellularLocation>
        <location evidence="1">Nucleus</location>
    </subcellularLocation>
</comment>
<feature type="compositionally biased region" description="Basic residues" evidence="6">
    <location>
        <begin position="340"/>
        <end position="366"/>
    </location>
</feature>
<feature type="compositionally biased region" description="Basic and acidic residues" evidence="6">
    <location>
        <begin position="627"/>
        <end position="641"/>
    </location>
</feature>
<evidence type="ECO:0000256" key="1">
    <source>
        <dbReference type="ARBA" id="ARBA00004123"/>
    </source>
</evidence>
<dbReference type="InterPro" id="IPR013907">
    <property type="entry name" value="Sds3"/>
</dbReference>
<evidence type="ECO:0000256" key="4">
    <source>
        <dbReference type="ARBA" id="ARBA00023163"/>
    </source>
</evidence>
<feature type="compositionally biased region" description="Acidic residues" evidence="6">
    <location>
        <begin position="198"/>
        <end position="210"/>
    </location>
</feature>
<feature type="compositionally biased region" description="Low complexity" evidence="6">
    <location>
        <begin position="793"/>
        <end position="802"/>
    </location>
</feature>
<feature type="compositionally biased region" description="Polar residues" evidence="6">
    <location>
        <begin position="986"/>
        <end position="996"/>
    </location>
</feature>
<keyword evidence="5" id="KW-0539">Nucleus</keyword>
<feature type="compositionally biased region" description="Low complexity" evidence="6">
    <location>
        <begin position="832"/>
        <end position="845"/>
    </location>
</feature>
<feature type="compositionally biased region" description="Gly residues" evidence="6">
    <location>
        <begin position="901"/>
        <end position="916"/>
    </location>
</feature>
<keyword evidence="4" id="KW-0804">Transcription</keyword>
<accession>A0ABR3ACU6</accession>
<feature type="compositionally biased region" description="Acidic residues" evidence="6">
    <location>
        <begin position="224"/>
        <end position="244"/>
    </location>
</feature>
<feature type="compositionally biased region" description="Acidic residues" evidence="6">
    <location>
        <begin position="314"/>
        <end position="335"/>
    </location>
</feature>
<feature type="compositionally biased region" description="Acidic residues" evidence="6">
    <location>
        <begin position="391"/>
        <end position="409"/>
    </location>
</feature>
<feature type="compositionally biased region" description="Acidic residues" evidence="6">
    <location>
        <begin position="427"/>
        <end position="479"/>
    </location>
</feature>
<feature type="compositionally biased region" description="Basic and acidic residues" evidence="6">
    <location>
        <begin position="1077"/>
        <end position="1099"/>
    </location>
</feature>
<feature type="compositionally biased region" description="Pro residues" evidence="6">
    <location>
        <begin position="154"/>
        <end position="164"/>
    </location>
</feature>
<feature type="compositionally biased region" description="Basic residues" evidence="6">
    <location>
        <begin position="66"/>
        <end position="90"/>
    </location>
</feature>
<feature type="compositionally biased region" description="Low complexity" evidence="6">
    <location>
        <begin position="1"/>
        <end position="12"/>
    </location>
</feature>
<feature type="region of interest" description="Disordered" evidence="6">
    <location>
        <begin position="591"/>
        <end position="661"/>
    </location>
</feature>
<feature type="region of interest" description="Disordered" evidence="6">
    <location>
        <begin position="265"/>
        <end position="485"/>
    </location>
</feature>
<feature type="compositionally biased region" description="Basic and acidic residues" evidence="6">
    <location>
        <begin position="861"/>
        <end position="876"/>
    </location>
</feature>
<gene>
    <name evidence="7" type="ORF">AAF712_001756</name>
</gene>
<keyword evidence="8" id="KW-1185">Reference proteome</keyword>
<feature type="compositionally biased region" description="Polar residues" evidence="6">
    <location>
        <begin position="1031"/>
        <end position="1050"/>
    </location>
</feature>
<dbReference type="PANTHER" id="PTHR21964">
    <property type="entry name" value="BREAST CANCER METASTASIS-SUPPRESSOR 1"/>
    <property type="match status" value="1"/>
</dbReference>
<feature type="compositionally biased region" description="Acidic residues" evidence="6">
    <location>
        <begin position="43"/>
        <end position="57"/>
    </location>
</feature>
<feature type="compositionally biased region" description="Basic and acidic residues" evidence="6">
    <location>
        <begin position="926"/>
        <end position="962"/>
    </location>
</feature>
<protein>
    <submittedName>
        <fullName evidence="7">Uncharacterized protein</fullName>
    </submittedName>
</protein>
<keyword evidence="3" id="KW-0805">Transcription regulation</keyword>
<feature type="compositionally biased region" description="Basic and acidic residues" evidence="6">
    <location>
        <begin position="185"/>
        <end position="197"/>
    </location>
</feature>
<evidence type="ECO:0000256" key="2">
    <source>
        <dbReference type="ARBA" id="ARBA00022491"/>
    </source>
</evidence>
<evidence type="ECO:0000313" key="7">
    <source>
        <dbReference type="EMBL" id="KAL0071191.1"/>
    </source>
</evidence>
<feature type="compositionally biased region" description="Low complexity" evidence="6">
    <location>
        <begin position="1163"/>
        <end position="1172"/>
    </location>
</feature>
<name>A0ABR3ACU6_9AGAR</name>
<evidence type="ECO:0000256" key="5">
    <source>
        <dbReference type="ARBA" id="ARBA00023242"/>
    </source>
</evidence>
<comment type="caution">
    <text evidence="7">The sequence shown here is derived from an EMBL/GenBank/DDBJ whole genome shotgun (WGS) entry which is preliminary data.</text>
</comment>
<keyword evidence="2" id="KW-0678">Repressor</keyword>
<feature type="compositionally biased region" description="Basic and acidic residues" evidence="6">
    <location>
        <begin position="410"/>
        <end position="426"/>
    </location>
</feature>
<dbReference type="Pfam" id="PF08598">
    <property type="entry name" value="Sds3"/>
    <property type="match status" value="1"/>
</dbReference>
<feature type="compositionally biased region" description="Polar residues" evidence="6">
    <location>
        <begin position="1188"/>
        <end position="1200"/>
    </location>
</feature>
<feature type="compositionally biased region" description="Polar residues" evidence="6">
    <location>
        <begin position="287"/>
        <end position="302"/>
    </location>
</feature>
<organism evidence="7 8">
    <name type="scientific">Marasmius tenuissimus</name>
    <dbReference type="NCBI Taxonomy" id="585030"/>
    <lineage>
        <taxon>Eukaryota</taxon>
        <taxon>Fungi</taxon>
        <taxon>Dikarya</taxon>
        <taxon>Basidiomycota</taxon>
        <taxon>Agaricomycotina</taxon>
        <taxon>Agaricomycetes</taxon>
        <taxon>Agaricomycetidae</taxon>
        <taxon>Agaricales</taxon>
        <taxon>Marasmiineae</taxon>
        <taxon>Marasmiaceae</taxon>
        <taxon>Marasmius</taxon>
    </lineage>
</organism>
<evidence type="ECO:0000256" key="3">
    <source>
        <dbReference type="ARBA" id="ARBA00023015"/>
    </source>
</evidence>
<reference evidence="7 8" key="1">
    <citation type="submission" date="2024-05" db="EMBL/GenBank/DDBJ databases">
        <title>A draft genome resource for the thread blight pathogen Marasmius tenuissimus strain MS-2.</title>
        <authorList>
            <person name="Yulfo-Soto G.E."/>
            <person name="Baruah I.K."/>
            <person name="Amoako-Attah I."/>
            <person name="Bukari Y."/>
            <person name="Meinhardt L.W."/>
            <person name="Bailey B.A."/>
            <person name="Cohen S.P."/>
        </authorList>
    </citation>
    <scope>NUCLEOTIDE SEQUENCE [LARGE SCALE GENOMIC DNA]</scope>
    <source>
        <strain evidence="7 8">MS-2</strain>
    </source>
</reference>
<feature type="compositionally biased region" description="Polar residues" evidence="6">
    <location>
        <begin position="720"/>
        <end position="729"/>
    </location>
</feature>
<evidence type="ECO:0000256" key="6">
    <source>
        <dbReference type="SAM" id="MobiDB-lite"/>
    </source>
</evidence>
<feature type="region of interest" description="Disordered" evidence="6">
    <location>
        <begin position="690"/>
        <end position="1269"/>
    </location>
</feature>
<sequence>MAPRSISSDPLSSPSPSPTPEAEEKKPSEQNASSSSMAHLGSDDSELSELTEEEQEAAETHSKSTSSRRSKVHVNGRGGKPSRRGGRRKGSSLVPAPMWGWAETKAQDEKDDEQEPPSKLGKLSNLDEDEDEDMQDAPVDELDDELDPVRPDSTPLPPSVPPVVPDSTQVSPLDVLSTAAFVADTVRDVDTPLSKDADETDAEAGPEDDEHVPPIPNSTSQSDSETEDQPDIESESEADVDGDVEMAVPSKERIAPIVAVATASSITANSATTKALAPPLSSVASSRQITPASRSPTPTTLATEGGGATHTAENDDEAEDEGEDEIERVDDEDDDVAKPSGRKAKGAKAKGKARRKVKGGRAKHKPAPIVIPETTESLSVATIQGALDGEPTVEDPDVDVEVEDEVTPPDEARPDEETAEPDAKVDAEDDEEDEMEVDVEEEEQDPEDNDEPEREEPEEPEEEPEPEPAEDDDDDEELDLQPAHRVEALDMLATIELSFALVREKLYVEKMQSLAWEESLVDEGTHPELIYLQNELSRRKDKRLELAARKRAFEFSSISRKRKLDEDATWSWWKLERDELQTDMIAETNRKKRKLERDRRQMERPIPARTLPPMPTDIGRPLPTLRELIEDAPFSHKDTRGRQNSKRRHRDGESFYPPTPLSYPELPTLTAADVKADLDILYSISARRSGAYDSHGHGGHLPQPHQSYHGHRDALGQRMGPSSRQQQHISYPMLPGPQGGFPPGQPPPGAPVAPYENPHISQQFQPGVHPGATMNDTFPPSFGGKGLPHSHQGGPVPGFAPFGAGGSLGPRPDAGSGPNGASGSGRSHHHPSGSLSGSSGTGHPPHAFPGLPDGMGAPATGRDRERERERDRERHVSGIGHGRRSVSPPGGPATKESGQWMGAGMGMGGFGIGGMHGSATNNSRWPGEEEDRHRDKERPRREGDRERERREKEREVEREKQQRHAGPNGTSRIADSAGVGSVGSSTPNQGPPQGTASGSQSSPHSHHFQVPHHHHHGKPHHHHVLHHHHMQSNSQTNNYSHPPSQSTSPRLSRDTLSKSAPPPQPPHIGSRPPSAIPDERERERERDHDRELDRERDRPVPVPFALGTSQYAKIPPQPPSANVNGSMVSPRPSWGTPPPPKVRPQEELSAPPKSAGATPAPGPSIYGPSSNPSSPPRPPVRTSSPRSMNTSGINSRTQSPVVLRDRSSPPLSSTGGPKPVPAGKVTADPGDALKNEVSDIGPTPVLSKTPSESSVSKHSATVQTIEGKS</sequence>
<dbReference type="SMART" id="SM01401">
    <property type="entry name" value="Sds3"/>
    <property type="match status" value="1"/>
</dbReference>